<reference evidence="5 6" key="1">
    <citation type="submission" date="2016-12" db="EMBL/GenBank/DDBJ databases">
        <title>The genomes of Aspergillus section Nigri reveals drivers in fungal speciation.</title>
        <authorList>
            <consortium name="DOE Joint Genome Institute"/>
            <person name="Vesth T.C."/>
            <person name="Nybo J."/>
            <person name="Theobald S."/>
            <person name="Brandl J."/>
            <person name="Frisvad J.C."/>
            <person name="Nielsen K.F."/>
            <person name="Lyhne E.K."/>
            <person name="Kogle M.E."/>
            <person name="Kuo A."/>
            <person name="Riley R."/>
            <person name="Clum A."/>
            <person name="Nolan M."/>
            <person name="Lipzen A."/>
            <person name="Salamov A."/>
            <person name="Henrissat B."/>
            <person name="Wiebenga A."/>
            <person name="De Vries R.P."/>
            <person name="Grigoriev I.V."/>
            <person name="Mortensen U.H."/>
            <person name="Andersen M.R."/>
            <person name="Baker S.E."/>
        </authorList>
    </citation>
    <scope>NUCLEOTIDE SEQUENCE [LARGE SCALE GENOMIC DNA]</scope>
    <source>
        <strain evidence="5 6">JOP 1030-1</strain>
    </source>
</reference>
<feature type="region of interest" description="Disordered" evidence="3">
    <location>
        <begin position="600"/>
        <end position="636"/>
    </location>
</feature>
<dbReference type="SMART" id="SM00212">
    <property type="entry name" value="UBCc"/>
    <property type="match status" value="1"/>
</dbReference>
<evidence type="ECO:0000259" key="4">
    <source>
        <dbReference type="PROSITE" id="PS50127"/>
    </source>
</evidence>
<feature type="domain" description="UBC core" evidence="4">
    <location>
        <begin position="712"/>
        <end position="876"/>
    </location>
</feature>
<dbReference type="STRING" id="1450539.A0A318Z7F4"/>
<evidence type="ECO:0000256" key="2">
    <source>
        <dbReference type="ARBA" id="ARBA00022786"/>
    </source>
</evidence>
<feature type="non-terminal residue" evidence="5">
    <location>
        <position position="1"/>
    </location>
</feature>
<dbReference type="GeneID" id="37073339"/>
<organism evidence="5 6">
    <name type="scientific">Aspergillus saccharolyticus JOP 1030-1</name>
    <dbReference type="NCBI Taxonomy" id="1450539"/>
    <lineage>
        <taxon>Eukaryota</taxon>
        <taxon>Fungi</taxon>
        <taxon>Dikarya</taxon>
        <taxon>Ascomycota</taxon>
        <taxon>Pezizomycotina</taxon>
        <taxon>Eurotiomycetes</taxon>
        <taxon>Eurotiomycetidae</taxon>
        <taxon>Eurotiales</taxon>
        <taxon>Aspergillaceae</taxon>
        <taxon>Aspergillus</taxon>
        <taxon>Aspergillus subgen. Circumdati</taxon>
    </lineage>
</organism>
<keyword evidence="1" id="KW-0808">Transferase</keyword>
<name>A0A318Z7F4_9EURO</name>
<dbReference type="PANTHER" id="PTHR46116:SF15">
    <property type="entry name" value="(E3-INDEPENDENT) E2 UBIQUITIN-CONJUGATING ENZYME"/>
    <property type="match status" value="1"/>
</dbReference>
<dbReference type="CDD" id="cd23837">
    <property type="entry name" value="UBCc_UBE2O"/>
    <property type="match status" value="1"/>
</dbReference>
<accession>A0A318Z7F4</accession>
<dbReference type="InterPro" id="IPR000608">
    <property type="entry name" value="UBC"/>
</dbReference>
<protein>
    <recommendedName>
        <fullName evidence="4">UBC core domain-containing protein</fullName>
    </recommendedName>
</protein>
<evidence type="ECO:0000256" key="3">
    <source>
        <dbReference type="SAM" id="MobiDB-lite"/>
    </source>
</evidence>
<dbReference type="OrthoDB" id="47801at2759"/>
<proteinExistence type="predicted"/>
<dbReference type="SUPFAM" id="SSF54495">
    <property type="entry name" value="UBC-like"/>
    <property type="match status" value="1"/>
</dbReference>
<dbReference type="PROSITE" id="PS50127">
    <property type="entry name" value="UBC_2"/>
    <property type="match status" value="1"/>
</dbReference>
<sequence length="970" mass="109106">PPGYIFVQFVDKSQGSSLIHEDELQIIDRTWHIGQIVKRRAEDAMCGRVLSTQTKCTVEPVVYRTTNPLTGEHGPLNFTDIPNYLSSRNKPAQDSHPTLLHDVLASDLQPDEPFAWGDYFIYQQKCGVIVQVDRDPVFLTKQNEVVTLYDPLNIKFPVHVHPDRLVSQHADEETSDLSNYAGAEPGESLRLRPYAGCSAWVGAANMCEVYGARIKDPTGGRQHVHTLAIRASHYHVRWIIPNVFGIGVDKDTATGVPVKIRSSLFRKFAVKCDFSQRPTNKPCEDELQLDSERSIRLGRIVCFRDTVNTAAKYPTYQPIPAEESYGYNLNVFRVVSTESNTTVQWQDGTTTREHSISLHVHRPYPRAEFFPGDIAVLEKSVQKLPLSTRADLGCPICVSFRSQEVGVVQAVDSRERVAFIRWYENPAAEFLLGACWLNHEHTRLGSLSDKTTPASLYELAHCPALRRPPGRLVGLVPNMVHASVLRDSSAASDDADHSSHRVSTHFEATKWYLDKSKRDIVRTEWFKDMIAVDDSPAPTRLSIHYEDYRARLLANFVGMIMKGNPDGTVAVRMTHSNSCVDIELPMERIMISNPGKCDLRYMSTPVSSSDDESESPETNDEADHLDPAEDDADGRGASHVEELDLPHTSHKALEDSQEPLCHHVTMADAEGERKMTGTGSRSSRPLAFLVLDGSPPADHRFFSSENTETSGPNIKRIHKEWKILGTSLPDGIYVRSWESRMDLIRALVIGPAGTPYEYAPFVIDFQLTNDFPNKPPVAFFHYWNLTEEEINPNLHLNGHVCLSLLGTWPAQNPDESWSPRKSSILQILVSIMGLVLVQRPFYNEPGFERLAMDDDERVESIQYTERVFILTRKFILRALERGVSGFDDVLVWLYLPALAAADEMNRPDLLRKVIADARSMIKHQACTAEPDAHREKASAYLSRLSLGAALMLDKYVSDLLIVQTTTCDLW</sequence>
<dbReference type="InterPro" id="IPR016135">
    <property type="entry name" value="UBQ-conjugating_enzyme/RWD"/>
</dbReference>
<dbReference type="AlphaFoldDB" id="A0A318Z7F4"/>
<dbReference type="Gene3D" id="3.10.110.10">
    <property type="entry name" value="Ubiquitin Conjugating Enzyme"/>
    <property type="match status" value="1"/>
</dbReference>
<keyword evidence="2" id="KW-0833">Ubl conjugation pathway</keyword>
<gene>
    <name evidence="5" type="ORF">BP01DRAFT_303312</name>
</gene>
<evidence type="ECO:0000256" key="1">
    <source>
        <dbReference type="ARBA" id="ARBA00022679"/>
    </source>
</evidence>
<evidence type="ECO:0000313" key="5">
    <source>
        <dbReference type="EMBL" id="PYH42354.1"/>
    </source>
</evidence>
<dbReference type="RefSeq" id="XP_025428336.1">
    <property type="nucleotide sequence ID" value="XM_025572111.1"/>
</dbReference>
<dbReference type="GO" id="GO:0061631">
    <property type="term" value="F:ubiquitin conjugating enzyme activity"/>
    <property type="evidence" value="ECO:0007669"/>
    <property type="project" value="TreeGrafter"/>
</dbReference>
<dbReference type="PANTHER" id="PTHR46116">
    <property type="entry name" value="(E3-INDEPENDENT) E2 UBIQUITIN-CONJUGATING ENZYME"/>
    <property type="match status" value="1"/>
</dbReference>
<dbReference type="Pfam" id="PF00179">
    <property type="entry name" value="UQ_con"/>
    <property type="match status" value="1"/>
</dbReference>
<dbReference type="EMBL" id="KZ821252">
    <property type="protein sequence ID" value="PYH42354.1"/>
    <property type="molecule type" value="Genomic_DNA"/>
</dbReference>
<dbReference type="Proteomes" id="UP000248349">
    <property type="component" value="Unassembled WGS sequence"/>
</dbReference>
<dbReference type="FunFam" id="3.10.110.10:FF:000094">
    <property type="entry name" value="Probable ubiquitin-conjugating enzyme E2 23"/>
    <property type="match status" value="1"/>
</dbReference>
<keyword evidence="6" id="KW-1185">Reference proteome</keyword>
<evidence type="ECO:0000313" key="6">
    <source>
        <dbReference type="Proteomes" id="UP000248349"/>
    </source>
</evidence>
<feature type="compositionally biased region" description="Basic and acidic residues" evidence="3">
    <location>
        <begin position="621"/>
        <end position="636"/>
    </location>
</feature>
<feature type="compositionally biased region" description="Acidic residues" evidence="3">
    <location>
        <begin position="609"/>
        <end position="620"/>
    </location>
</feature>